<keyword evidence="1" id="KW-0472">Membrane</keyword>
<evidence type="ECO:0000256" key="1">
    <source>
        <dbReference type="SAM" id="Phobius"/>
    </source>
</evidence>
<sequence>MTLVLAGLSPTLIQTNRTLGNLNSLFVISNFFHWLMLILSSIVEMDCRAALIVDMARRCHDELLAWDRATGIDSALESISARSSHHSSSTVPCEAL</sequence>
<gene>
    <name evidence="2" type="ORF">Slati_1384500</name>
</gene>
<organism evidence="2">
    <name type="scientific">Sesamum latifolium</name>
    <dbReference type="NCBI Taxonomy" id="2727402"/>
    <lineage>
        <taxon>Eukaryota</taxon>
        <taxon>Viridiplantae</taxon>
        <taxon>Streptophyta</taxon>
        <taxon>Embryophyta</taxon>
        <taxon>Tracheophyta</taxon>
        <taxon>Spermatophyta</taxon>
        <taxon>Magnoliopsida</taxon>
        <taxon>eudicotyledons</taxon>
        <taxon>Gunneridae</taxon>
        <taxon>Pentapetalae</taxon>
        <taxon>asterids</taxon>
        <taxon>lamiids</taxon>
        <taxon>Lamiales</taxon>
        <taxon>Pedaliaceae</taxon>
        <taxon>Sesamum</taxon>
    </lineage>
</organism>
<keyword evidence="1" id="KW-1133">Transmembrane helix</keyword>
<accession>A0AAW2X3Y0</accession>
<reference evidence="2" key="2">
    <citation type="journal article" date="2024" name="Plant">
        <title>Genomic evolution and insights into agronomic trait innovations of Sesamum species.</title>
        <authorList>
            <person name="Miao H."/>
            <person name="Wang L."/>
            <person name="Qu L."/>
            <person name="Liu H."/>
            <person name="Sun Y."/>
            <person name="Le M."/>
            <person name="Wang Q."/>
            <person name="Wei S."/>
            <person name="Zheng Y."/>
            <person name="Lin W."/>
            <person name="Duan Y."/>
            <person name="Cao H."/>
            <person name="Xiong S."/>
            <person name="Wang X."/>
            <person name="Wei L."/>
            <person name="Li C."/>
            <person name="Ma Q."/>
            <person name="Ju M."/>
            <person name="Zhao R."/>
            <person name="Li G."/>
            <person name="Mu C."/>
            <person name="Tian Q."/>
            <person name="Mei H."/>
            <person name="Zhang T."/>
            <person name="Gao T."/>
            <person name="Zhang H."/>
        </authorList>
    </citation>
    <scope>NUCLEOTIDE SEQUENCE</scope>
    <source>
        <strain evidence="2">KEN1</strain>
    </source>
</reference>
<protein>
    <submittedName>
        <fullName evidence="2">Uncharacterized protein</fullName>
    </submittedName>
</protein>
<feature type="transmembrane region" description="Helical" evidence="1">
    <location>
        <begin position="25"/>
        <end position="43"/>
    </location>
</feature>
<reference evidence="2" key="1">
    <citation type="submission" date="2020-06" db="EMBL/GenBank/DDBJ databases">
        <authorList>
            <person name="Li T."/>
            <person name="Hu X."/>
            <person name="Zhang T."/>
            <person name="Song X."/>
            <person name="Zhang H."/>
            <person name="Dai N."/>
            <person name="Sheng W."/>
            <person name="Hou X."/>
            <person name="Wei L."/>
        </authorList>
    </citation>
    <scope>NUCLEOTIDE SEQUENCE</scope>
    <source>
        <strain evidence="2">KEN1</strain>
        <tissue evidence="2">Leaf</tissue>
    </source>
</reference>
<evidence type="ECO:0000313" key="2">
    <source>
        <dbReference type="EMBL" id="KAL0448281.1"/>
    </source>
</evidence>
<comment type="caution">
    <text evidence="2">The sequence shown here is derived from an EMBL/GenBank/DDBJ whole genome shotgun (WGS) entry which is preliminary data.</text>
</comment>
<dbReference type="AlphaFoldDB" id="A0AAW2X3Y0"/>
<keyword evidence="1" id="KW-0812">Transmembrane</keyword>
<name>A0AAW2X3Y0_9LAMI</name>
<dbReference type="EMBL" id="JACGWN010000005">
    <property type="protein sequence ID" value="KAL0448281.1"/>
    <property type="molecule type" value="Genomic_DNA"/>
</dbReference>
<proteinExistence type="predicted"/>